<organism evidence="5 6">
    <name type="scientific">Alloalcanivorax venustensis ISO4</name>
    <dbReference type="NCBI Taxonomy" id="1177184"/>
    <lineage>
        <taxon>Bacteria</taxon>
        <taxon>Pseudomonadati</taxon>
        <taxon>Pseudomonadota</taxon>
        <taxon>Gammaproteobacteria</taxon>
        <taxon>Oceanospirillales</taxon>
        <taxon>Alcanivoracaceae</taxon>
        <taxon>Alloalcanivorax</taxon>
    </lineage>
</organism>
<dbReference type="EMBL" id="ARXR01000014">
    <property type="protein sequence ID" value="MBF5053343.1"/>
    <property type="molecule type" value="Genomic_DNA"/>
</dbReference>
<evidence type="ECO:0000256" key="1">
    <source>
        <dbReference type="ARBA" id="ARBA00012528"/>
    </source>
</evidence>
<dbReference type="Gene3D" id="3.30.70.270">
    <property type="match status" value="1"/>
</dbReference>
<dbReference type="Pfam" id="PF00990">
    <property type="entry name" value="GGDEF"/>
    <property type="match status" value="1"/>
</dbReference>
<comment type="caution">
    <text evidence="5">The sequence shown here is derived from an EMBL/GenBank/DDBJ whole genome shotgun (WGS) entry which is preliminary data.</text>
</comment>
<feature type="transmembrane region" description="Helical" evidence="3">
    <location>
        <begin position="131"/>
        <end position="151"/>
    </location>
</feature>
<dbReference type="InterPro" id="IPR043128">
    <property type="entry name" value="Rev_trsase/Diguanyl_cyclase"/>
</dbReference>
<sequence>MNSRYWRRARRLTVSERRLLLRHGRSLAAVALFHALLVVALWLWGTLDAGGLYVSLLLGALAVITVVYLLLIETGATLEWRESSLSVPMALGLVIAFLIAAFPMNEARISAMILFFPLLLLVSFRLGARSLLSLALLASVGYALMLALALATRGLRLSLSLELLQWLIFTLVALSFAVTGSGVNGLRRSLAVKNQALADALEQVRDLAIRDDLTGLFNRRHILEVLEHQKALADNQIYPFSVCYVDLDHFKRINDEYGHDMGDRVLRQFAEHTLDNLREGDYLARLGGEEFILVLPQSDLAGAELVAERLRESWAARSFEDRRGPPAVSLSAGVASYRGQETVDQLLGRADRALYRAKTGGRNRVCREDQ</sequence>
<dbReference type="PROSITE" id="PS50887">
    <property type="entry name" value="GGDEF"/>
    <property type="match status" value="1"/>
</dbReference>
<feature type="domain" description="GGDEF" evidence="4">
    <location>
        <begin position="238"/>
        <end position="370"/>
    </location>
</feature>
<dbReference type="SUPFAM" id="SSF55073">
    <property type="entry name" value="Nucleotide cyclase"/>
    <property type="match status" value="1"/>
</dbReference>
<dbReference type="NCBIfam" id="TIGR00254">
    <property type="entry name" value="GGDEF"/>
    <property type="match status" value="1"/>
</dbReference>
<dbReference type="PANTHER" id="PTHR45138:SF9">
    <property type="entry name" value="DIGUANYLATE CYCLASE DGCM-RELATED"/>
    <property type="match status" value="1"/>
</dbReference>
<dbReference type="InterPro" id="IPR029787">
    <property type="entry name" value="Nucleotide_cyclase"/>
</dbReference>
<keyword evidence="3" id="KW-0812">Transmembrane</keyword>
<dbReference type="InterPro" id="IPR000160">
    <property type="entry name" value="GGDEF_dom"/>
</dbReference>
<protein>
    <recommendedName>
        <fullName evidence="1">diguanylate cyclase</fullName>
        <ecNumber evidence="1">2.7.7.65</ecNumber>
    </recommendedName>
</protein>
<evidence type="ECO:0000256" key="3">
    <source>
        <dbReference type="SAM" id="Phobius"/>
    </source>
</evidence>
<feature type="transmembrane region" description="Helical" evidence="3">
    <location>
        <begin position="51"/>
        <end position="71"/>
    </location>
</feature>
<feature type="transmembrane region" description="Helical" evidence="3">
    <location>
        <begin position="107"/>
        <end position="124"/>
    </location>
</feature>
<accession>A0ABS0AGU4</accession>
<dbReference type="Proteomes" id="UP000644441">
    <property type="component" value="Unassembled WGS sequence"/>
</dbReference>
<comment type="catalytic activity">
    <reaction evidence="2">
        <text>2 GTP = 3',3'-c-di-GMP + 2 diphosphate</text>
        <dbReference type="Rhea" id="RHEA:24898"/>
        <dbReference type="ChEBI" id="CHEBI:33019"/>
        <dbReference type="ChEBI" id="CHEBI:37565"/>
        <dbReference type="ChEBI" id="CHEBI:58805"/>
        <dbReference type="EC" id="2.7.7.65"/>
    </reaction>
</comment>
<feature type="transmembrane region" description="Helical" evidence="3">
    <location>
        <begin position="27"/>
        <end position="45"/>
    </location>
</feature>
<name>A0ABS0AGU4_9GAMM</name>
<dbReference type="SMART" id="SM00267">
    <property type="entry name" value="GGDEF"/>
    <property type="match status" value="1"/>
</dbReference>
<dbReference type="RefSeq" id="WP_194856083.1">
    <property type="nucleotide sequence ID" value="NZ_ARXR01000014.1"/>
</dbReference>
<dbReference type="PANTHER" id="PTHR45138">
    <property type="entry name" value="REGULATORY COMPONENTS OF SENSORY TRANSDUCTION SYSTEM"/>
    <property type="match status" value="1"/>
</dbReference>
<evidence type="ECO:0000256" key="2">
    <source>
        <dbReference type="ARBA" id="ARBA00034247"/>
    </source>
</evidence>
<evidence type="ECO:0000259" key="4">
    <source>
        <dbReference type="PROSITE" id="PS50887"/>
    </source>
</evidence>
<dbReference type="CDD" id="cd01949">
    <property type="entry name" value="GGDEF"/>
    <property type="match status" value="1"/>
</dbReference>
<keyword evidence="3" id="KW-1133">Transmembrane helix</keyword>
<gene>
    <name evidence="5" type="ORF">ISO4_01945</name>
</gene>
<keyword evidence="6" id="KW-1185">Reference proteome</keyword>
<dbReference type="InterPro" id="IPR050469">
    <property type="entry name" value="Diguanylate_Cyclase"/>
</dbReference>
<proteinExistence type="predicted"/>
<keyword evidence="3" id="KW-0472">Membrane</keyword>
<evidence type="ECO:0000313" key="6">
    <source>
        <dbReference type="Proteomes" id="UP000644441"/>
    </source>
</evidence>
<evidence type="ECO:0000313" key="5">
    <source>
        <dbReference type="EMBL" id="MBF5053343.1"/>
    </source>
</evidence>
<feature type="transmembrane region" description="Helical" evidence="3">
    <location>
        <begin position="163"/>
        <end position="183"/>
    </location>
</feature>
<reference evidence="5 6" key="1">
    <citation type="submission" date="2012-09" db="EMBL/GenBank/DDBJ databases">
        <title>Genome Sequence of alkane-degrading Bacterium Alcanivorax venustensis ISO4.</title>
        <authorList>
            <person name="Lai Q."/>
            <person name="Shao Z."/>
        </authorList>
    </citation>
    <scope>NUCLEOTIDE SEQUENCE [LARGE SCALE GENOMIC DNA]</scope>
    <source>
        <strain evidence="5 6">ISO4</strain>
    </source>
</reference>
<feature type="transmembrane region" description="Helical" evidence="3">
    <location>
        <begin position="83"/>
        <end position="101"/>
    </location>
</feature>
<dbReference type="EC" id="2.7.7.65" evidence="1"/>